<gene>
    <name evidence="6" type="ORF">IDH41_06220</name>
</gene>
<comment type="caution">
    <text evidence="6">The sequence shown here is derived from an EMBL/GenBank/DDBJ whole genome shotgun (WGS) entry which is preliminary data.</text>
</comment>
<accession>A0A927CK29</accession>
<feature type="domain" description="FAD/NAD(P)-binding" evidence="5">
    <location>
        <begin position="4"/>
        <end position="283"/>
    </location>
</feature>
<evidence type="ECO:0000313" key="7">
    <source>
        <dbReference type="Proteomes" id="UP000632125"/>
    </source>
</evidence>
<sequence length="302" mass="32492">MWLDCAVIGGGPAGLNAALVLGRARRVAIVFDDNRPRNAVTRESHGFITRDGVGPKEFRRLAHGELANYPSVTVKPDRVVGVVRGQPGFLVQTGNGVIYRTRTVILATGLKETLPAVPGIREYYGISLFSCPYCDGWELRDKRLVVISDSSNAYHTAKIVRNWSGDILLCTNGANNVSAEQEGLLGRRGIRVNRSRIRALGGERGMLRRIAFEDGEEARREGGFVSPRWEQGAAFGEALGCQVAPSGGFVTDDYGRTTAIGVYAAGDASIITPSQLVIAAGEGSKAAIGVNMDLTNEDFYAY</sequence>
<dbReference type="SUPFAM" id="SSF51905">
    <property type="entry name" value="FAD/NAD(P)-binding domain"/>
    <property type="match status" value="1"/>
</dbReference>
<name>A0A927CK29_9BACL</name>
<dbReference type="EMBL" id="JACXIY010000008">
    <property type="protein sequence ID" value="MBD2868162.1"/>
    <property type="molecule type" value="Genomic_DNA"/>
</dbReference>
<evidence type="ECO:0000256" key="1">
    <source>
        <dbReference type="ARBA" id="ARBA00001974"/>
    </source>
</evidence>
<dbReference type="PRINTS" id="PR00368">
    <property type="entry name" value="FADPNR"/>
</dbReference>
<dbReference type="InterPro" id="IPR036188">
    <property type="entry name" value="FAD/NAD-bd_sf"/>
</dbReference>
<dbReference type="Gene3D" id="3.50.50.60">
    <property type="entry name" value="FAD/NAD(P)-binding domain"/>
    <property type="match status" value="2"/>
</dbReference>
<dbReference type="PANTHER" id="PTHR48105">
    <property type="entry name" value="THIOREDOXIN REDUCTASE 1-RELATED-RELATED"/>
    <property type="match status" value="1"/>
</dbReference>
<reference evidence="6" key="1">
    <citation type="submission" date="2020-09" db="EMBL/GenBank/DDBJ databases">
        <title>A novel bacterium of genus Paenibacillus, isolated from South China Sea.</title>
        <authorList>
            <person name="Huang H."/>
            <person name="Mo K."/>
            <person name="Hu Y."/>
        </authorList>
    </citation>
    <scope>NUCLEOTIDE SEQUENCE</scope>
    <source>
        <strain evidence="6">IB182493</strain>
    </source>
</reference>
<dbReference type="InterPro" id="IPR023753">
    <property type="entry name" value="FAD/NAD-binding_dom"/>
</dbReference>
<protein>
    <submittedName>
        <fullName evidence="6">NAD(P)/FAD-dependent oxidoreductase</fullName>
    </submittedName>
</protein>
<dbReference type="Proteomes" id="UP000632125">
    <property type="component" value="Unassembled WGS sequence"/>
</dbReference>
<evidence type="ECO:0000313" key="6">
    <source>
        <dbReference type="EMBL" id="MBD2868162.1"/>
    </source>
</evidence>
<dbReference type="Pfam" id="PF07992">
    <property type="entry name" value="Pyr_redox_2"/>
    <property type="match status" value="1"/>
</dbReference>
<evidence type="ECO:0000256" key="3">
    <source>
        <dbReference type="ARBA" id="ARBA00022630"/>
    </source>
</evidence>
<evidence type="ECO:0000256" key="4">
    <source>
        <dbReference type="ARBA" id="ARBA00023002"/>
    </source>
</evidence>
<organism evidence="6 7">
    <name type="scientific">Paenibacillus arenilitoris</name>
    <dbReference type="NCBI Taxonomy" id="2772299"/>
    <lineage>
        <taxon>Bacteria</taxon>
        <taxon>Bacillati</taxon>
        <taxon>Bacillota</taxon>
        <taxon>Bacilli</taxon>
        <taxon>Bacillales</taxon>
        <taxon>Paenibacillaceae</taxon>
        <taxon>Paenibacillus</taxon>
    </lineage>
</organism>
<dbReference type="AlphaFoldDB" id="A0A927CK29"/>
<comment type="subunit">
    <text evidence="2">Homodimer.</text>
</comment>
<comment type="cofactor">
    <cofactor evidence="1">
        <name>FAD</name>
        <dbReference type="ChEBI" id="CHEBI:57692"/>
    </cofactor>
</comment>
<dbReference type="RefSeq" id="WP_190859273.1">
    <property type="nucleotide sequence ID" value="NZ_JACXIY010000008.1"/>
</dbReference>
<proteinExistence type="predicted"/>
<dbReference type="InterPro" id="IPR050097">
    <property type="entry name" value="Ferredoxin-NADP_redctase_2"/>
</dbReference>
<dbReference type="PRINTS" id="PR00469">
    <property type="entry name" value="PNDRDTASEII"/>
</dbReference>
<keyword evidence="3" id="KW-0285">Flavoprotein</keyword>
<keyword evidence="7" id="KW-1185">Reference proteome</keyword>
<keyword evidence="4" id="KW-0560">Oxidoreductase</keyword>
<dbReference type="GO" id="GO:0016491">
    <property type="term" value="F:oxidoreductase activity"/>
    <property type="evidence" value="ECO:0007669"/>
    <property type="project" value="UniProtKB-KW"/>
</dbReference>
<evidence type="ECO:0000259" key="5">
    <source>
        <dbReference type="Pfam" id="PF07992"/>
    </source>
</evidence>
<evidence type="ECO:0000256" key="2">
    <source>
        <dbReference type="ARBA" id="ARBA00011738"/>
    </source>
</evidence>